<sequence>MCLFVLLNVASGIFLLLRAEGVLAAVASEHVPLRCRLGFTPCKDGSECVLYSHVCDGENDCTDGSDEDECASVCSIGQFQCAHGKKCIEQRQVCDGVAQCQDRSDEVDCFKEGCAHRCDKNRCIPESFICDGDADCADGSDEASCDVNPDIDEDNIEEEEKTEDEVSENAPVTKGPLRCSFGSKLCRDGTDCVLYNHVCDGEFDCKDGSDEDECPVQCESGQFQCAHGKKCIEQRQVCDGVPQCQDRSDEVNCSKEGCAHRCDKNRCVPESFLCDGDADCADGSDEASCGEESCSSAEWRCGSGQCVSVSMRCDGHPDCKDHSDEEDCTKPPPCSTQRRCPKSQECLLDEWMCDGEMDCKDGTDEKNCKESPVQCGEFQWPCSSNTQCIPQAWRCDGSEDCRDGSDESGCPRVSCPPHLFQCGSSECVDPSQLCNGVTNCLDGSDEGASCQTEKCSEQSKCAQDCHSTPTGTRCWCRIGYKPVDDGLVCVDVDECVDRPDFCSHYCNNTQGSFVCFCSQGYVLEPDGHSCKITGEPYLLMSVQSEVFLLGLRSSSLDVLLSSEKHFVLSLDYDWQKQRVYWINLNTDNIKWLSLDQKSKGTIIKGINADSLAVDWVARNLYWADSVNGQINAVGLDSDAAKTTDRVMILGENLGQLRSIALLPQKGIMFWSETGDEAQIERAGMDGSDRRVLVSHSLRWPVSLTVDSIHHRIYWTDEKLKCIGSANIDGGDIKLLQLMETPSPFSVSVFNDKVYWSDTKRGTIQRAHKTTGKQHQVLLKRPGQPFGLKATPGLKAVCKCPSQLMLDEDGLTCSKPKDSSFLLFLSPAAVTQIYLQNRQSGVNLQNWPEHRRLDLPNMNKPTMLDLVLRDLTLYVSDGSKPVVGLFKMKDTTLVPRGKLLQLHKDSLRVFAVDWITLNVYWSSEKLPGLQVTSPEGTHTSVLIRDGVGAIESIALDPPSGHLCFSNKVQESQMTRVECAYMNGQNRTVVWSNSVRPTSLLLTDEGNKLYWADTGLAVIGSVGIDGSGYKEIKTEGSLMAFALVNKVLVWITKKDSTKCWFSDDEHTGKLWFEVDTEIVSLKAFAKSRQKGSNLCSNGNGGCSHLCLAFPGGMTCHCAHDHRLVNGKDCSSDPRCPEGTKPCLSEDICLPLEQFCNGVVDCPDHSDENCLQDTQHKNVRINPKSFRPGLSENVIPENVESEACGVTLCNGNGKCTTQDGATVCVCEAGYGGEHCQDALGGLSQGPVLYGVVGLAAAVVVLGITVGIIQKKKATNRRQAAQAVDVQETGMEELERRCEPSSAKPNGKETELSERERRRRQLGFGYGYGSVYPFYDPFLQPDRYNDFTPEIYIQDHARPSIPRPVTPKPQRPTTSMVQPVTFGDLCPPSRGDDLNIDQLPVFFYVDPKEWSSMGADRPLSPGQSGSNNLQPAFIIVPGVFLPTSEDSQLSLYHQLTLSSSESSESNESSSSSEIILPRTTIQPIVLNTMRPDSLHQTSDHTAHPGLAHTTPHPANTEQKIVELDLNTSLGPLPDLVVPDITTPELRCYTVDLTSPEPKPARGDNI</sequence>
<feature type="repeat" description="LDL-receptor class B" evidence="15">
    <location>
        <begin position="666"/>
        <end position="709"/>
    </location>
</feature>
<gene>
    <name evidence="21" type="ORF">DPX16_16060</name>
</gene>
<dbReference type="SMART" id="SM00135">
    <property type="entry name" value="LY"/>
    <property type="match status" value="8"/>
</dbReference>
<protein>
    <submittedName>
        <fullName evidence="21">Low-density lipoprotein receptor-related protein 4</fullName>
    </submittedName>
</protein>
<dbReference type="PROSITE" id="PS00022">
    <property type="entry name" value="EGF_1"/>
    <property type="match status" value="1"/>
</dbReference>
<dbReference type="InterPro" id="IPR002172">
    <property type="entry name" value="LDrepeatLR_classA_rpt"/>
</dbReference>
<dbReference type="Proteomes" id="UP000281406">
    <property type="component" value="Unassembled WGS sequence"/>
</dbReference>
<feature type="chain" id="PRO_5018285096" evidence="18">
    <location>
        <begin position="25"/>
        <end position="1561"/>
    </location>
</feature>
<feature type="domain" description="PLD phosphodiesterase" evidence="20">
    <location>
        <begin position="704"/>
        <end position="731"/>
    </location>
</feature>
<evidence type="ECO:0000259" key="19">
    <source>
        <dbReference type="PROSITE" id="PS50026"/>
    </source>
</evidence>
<dbReference type="PROSITE" id="PS01209">
    <property type="entry name" value="LDLRA_1"/>
    <property type="match status" value="4"/>
</dbReference>
<dbReference type="PROSITE" id="PS50068">
    <property type="entry name" value="LDLRA_2"/>
    <property type="match status" value="11"/>
</dbReference>
<feature type="signal peptide" evidence="18">
    <location>
        <begin position="1"/>
        <end position="24"/>
    </location>
</feature>
<dbReference type="SUPFAM" id="SSF57424">
    <property type="entry name" value="LDL receptor-like module"/>
    <property type="match status" value="11"/>
</dbReference>
<name>A0A3N0YU64_ANAGA</name>
<comment type="caution">
    <text evidence="21">The sequence shown here is derived from an EMBL/GenBank/DDBJ whole genome shotgun (WGS) entry which is preliminary data.</text>
</comment>
<feature type="compositionally biased region" description="Basic and acidic residues" evidence="16">
    <location>
        <begin position="1302"/>
        <end position="1312"/>
    </location>
</feature>
<feature type="disulfide bond" evidence="14">
    <location>
        <begin position="395"/>
        <end position="410"/>
    </location>
</feature>
<feature type="region of interest" description="Disordered" evidence="16">
    <location>
        <begin position="1285"/>
        <end position="1312"/>
    </location>
</feature>
<dbReference type="InterPro" id="IPR049883">
    <property type="entry name" value="NOTCH1_EGF-like"/>
</dbReference>
<keyword evidence="6 18" id="KW-0732">Signal</keyword>
<dbReference type="Pfam" id="PF00058">
    <property type="entry name" value="Ldl_recept_b"/>
    <property type="match status" value="1"/>
</dbReference>
<dbReference type="FunFam" id="4.10.400.10:FF:000045">
    <property type="entry name" value="Low-density lipoprotein receptor-related protein 2"/>
    <property type="match status" value="1"/>
</dbReference>
<dbReference type="GO" id="GO:0006898">
    <property type="term" value="P:receptor-mediated endocytosis"/>
    <property type="evidence" value="ECO:0007669"/>
    <property type="project" value="TreeGrafter"/>
</dbReference>
<keyword evidence="7" id="KW-0677">Repeat</keyword>
<organism evidence="21 22">
    <name type="scientific">Anabarilius grahami</name>
    <name type="common">Kanglang fish</name>
    <name type="synonym">Barilius grahami</name>
    <dbReference type="NCBI Taxonomy" id="495550"/>
    <lineage>
        <taxon>Eukaryota</taxon>
        <taxon>Metazoa</taxon>
        <taxon>Chordata</taxon>
        <taxon>Craniata</taxon>
        <taxon>Vertebrata</taxon>
        <taxon>Euteleostomi</taxon>
        <taxon>Actinopterygii</taxon>
        <taxon>Neopterygii</taxon>
        <taxon>Teleostei</taxon>
        <taxon>Ostariophysi</taxon>
        <taxon>Cypriniformes</taxon>
        <taxon>Xenocyprididae</taxon>
        <taxon>Xenocypridinae</taxon>
        <taxon>Xenocypridinae incertae sedis</taxon>
        <taxon>Anabarilius</taxon>
    </lineage>
</organism>
<feature type="disulfide bond" evidence="14">
    <location>
        <begin position="422"/>
        <end position="440"/>
    </location>
</feature>
<feature type="disulfide bond" evidence="14">
    <location>
        <begin position="262"/>
        <end position="280"/>
    </location>
</feature>
<evidence type="ECO:0000256" key="6">
    <source>
        <dbReference type="ARBA" id="ARBA00022729"/>
    </source>
</evidence>
<evidence type="ECO:0000256" key="5">
    <source>
        <dbReference type="ARBA" id="ARBA00022692"/>
    </source>
</evidence>
<dbReference type="GO" id="GO:0042562">
    <property type="term" value="F:hormone binding"/>
    <property type="evidence" value="ECO:0007669"/>
    <property type="project" value="TreeGrafter"/>
</dbReference>
<dbReference type="Gene3D" id="4.10.1220.10">
    <property type="entry name" value="EGF-type module"/>
    <property type="match status" value="1"/>
</dbReference>
<feature type="disulfide bond" evidence="14">
    <location>
        <begin position="130"/>
        <end position="145"/>
    </location>
</feature>
<feature type="disulfide bond" evidence="14">
    <location>
        <begin position="353"/>
        <end position="368"/>
    </location>
</feature>
<evidence type="ECO:0000256" key="17">
    <source>
        <dbReference type="SAM" id="Phobius"/>
    </source>
</evidence>
<dbReference type="InterPro" id="IPR011042">
    <property type="entry name" value="6-blade_b-propeller_TolB-like"/>
</dbReference>
<dbReference type="GO" id="GO:0043235">
    <property type="term" value="C:receptor complex"/>
    <property type="evidence" value="ECO:0007669"/>
    <property type="project" value="TreeGrafter"/>
</dbReference>
<dbReference type="Gene3D" id="2.120.10.30">
    <property type="entry name" value="TolB, C-terminal domain"/>
    <property type="match status" value="2"/>
</dbReference>
<dbReference type="GO" id="GO:0012505">
    <property type="term" value="C:endomembrane system"/>
    <property type="evidence" value="ECO:0007669"/>
    <property type="project" value="UniProtKB-SubCell"/>
</dbReference>
<dbReference type="InterPro" id="IPR036055">
    <property type="entry name" value="LDL_receptor-like_sf"/>
</dbReference>
<reference evidence="21 22" key="1">
    <citation type="submission" date="2018-10" db="EMBL/GenBank/DDBJ databases">
        <title>Genome assembly for a Yunnan-Guizhou Plateau 3E fish, Anabarilius grahami (Regan), and its evolutionary and genetic applications.</title>
        <authorList>
            <person name="Jiang W."/>
        </authorList>
    </citation>
    <scope>NUCLEOTIDE SEQUENCE [LARGE SCALE GENOMIC DNA]</scope>
    <source>
        <strain evidence="21">AG-KIZ</strain>
        <tissue evidence="21">Muscle</tissue>
    </source>
</reference>
<dbReference type="SUPFAM" id="SSF63825">
    <property type="entry name" value="YWTD domain"/>
    <property type="match status" value="2"/>
</dbReference>
<dbReference type="GO" id="GO:0016324">
    <property type="term" value="C:apical plasma membrane"/>
    <property type="evidence" value="ECO:0007669"/>
    <property type="project" value="TreeGrafter"/>
</dbReference>
<evidence type="ECO:0000256" key="11">
    <source>
        <dbReference type="ARBA" id="ARBA00023170"/>
    </source>
</evidence>
<feature type="disulfide bond" evidence="14">
    <location>
        <begin position="334"/>
        <end position="346"/>
    </location>
</feature>
<feature type="disulfide bond" evidence="14">
    <location>
        <begin position="294"/>
        <end position="306"/>
    </location>
</feature>
<feature type="disulfide bond" evidence="14">
    <location>
        <begin position="199"/>
        <end position="214"/>
    </location>
</feature>
<evidence type="ECO:0000256" key="2">
    <source>
        <dbReference type="ARBA" id="ARBA00004308"/>
    </source>
</evidence>
<evidence type="ECO:0000259" key="20">
    <source>
        <dbReference type="PROSITE" id="PS50035"/>
    </source>
</evidence>
<evidence type="ECO:0000256" key="9">
    <source>
        <dbReference type="ARBA" id="ARBA00023136"/>
    </source>
</evidence>
<keyword evidence="5 17" id="KW-0812">Transmembrane</keyword>
<evidence type="ECO:0000256" key="10">
    <source>
        <dbReference type="ARBA" id="ARBA00023157"/>
    </source>
</evidence>
<dbReference type="InterPro" id="IPR051221">
    <property type="entry name" value="LDLR-related"/>
</dbReference>
<dbReference type="InterPro" id="IPR009030">
    <property type="entry name" value="Growth_fac_rcpt_cys_sf"/>
</dbReference>
<dbReference type="GO" id="GO:0003824">
    <property type="term" value="F:catalytic activity"/>
    <property type="evidence" value="ECO:0007669"/>
    <property type="project" value="InterPro"/>
</dbReference>
<dbReference type="PRINTS" id="PR00261">
    <property type="entry name" value="LDLRECEPTOR"/>
</dbReference>
<comment type="caution">
    <text evidence="13">Lacks conserved residue(s) required for the propagation of feature annotation.</text>
</comment>
<feature type="region of interest" description="Disordered" evidence="16">
    <location>
        <begin position="1489"/>
        <end position="1508"/>
    </location>
</feature>
<dbReference type="PROSITE" id="PS01186">
    <property type="entry name" value="EGF_2"/>
    <property type="match status" value="1"/>
</dbReference>
<dbReference type="PROSITE" id="PS50035">
    <property type="entry name" value="PLD"/>
    <property type="match status" value="1"/>
</dbReference>
<evidence type="ECO:0000256" key="14">
    <source>
        <dbReference type="PROSITE-ProRule" id="PRU00124"/>
    </source>
</evidence>
<keyword evidence="21" id="KW-0449">Lipoprotein</keyword>
<dbReference type="Gene3D" id="2.10.25.10">
    <property type="entry name" value="Laminin"/>
    <property type="match status" value="2"/>
</dbReference>
<feature type="transmembrane region" description="Helical" evidence="17">
    <location>
        <begin position="1244"/>
        <end position="1265"/>
    </location>
</feature>
<dbReference type="InterPro" id="IPR001736">
    <property type="entry name" value="PLipase_D/transphosphatidylase"/>
</dbReference>
<dbReference type="SMART" id="SM00179">
    <property type="entry name" value="EGF_CA"/>
    <property type="match status" value="1"/>
</dbReference>
<feature type="disulfide bond" evidence="14">
    <location>
        <begin position="274"/>
        <end position="289"/>
    </location>
</feature>
<evidence type="ECO:0000256" key="7">
    <source>
        <dbReference type="ARBA" id="ARBA00022737"/>
    </source>
</evidence>
<dbReference type="InterPro" id="IPR023415">
    <property type="entry name" value="LDLR_class-A_CS"/>
</dbReference>
<keyword evidence="9 17" id="KW-0472">Membrane</keyword>
<dbReference type="InterPro" id="IPR000033">
    <property type="entry name" value="LDLR_classB_rpt"/>
</dbReference>
<dbReference type="InterPro" id="IPR018097">
    <property type="entry name" value="EGF_Ca-bd_CS"/>
</dbReference>
<dbReference type="Pfam" id="PF00057">
    <property type="entry name" value="Ldl_recept_a"/>
    <property type="match status" value="10"/>
</dbReference>
<feature type="disulfide bond" evidence="14">
    <location>
        <begin position="313"/>
        <end position="328"/>
    </location>
</feature>
<keyword evidence="11 21" id="KW-0675">Receptor</keyword>
<feature type="disulfide bond" evidence="14">
    <location>
        <begin position="55"/>
        <end position="70"/>
    </location>
</feature>
<dbReference type="SMART" id="SM00181">
    <property type="entry name" value="EGF"/>
    <property type="match status" value="6"/>
</dbReference>
<dbReference type="PROSITE" id="PS01187">
    <property type="entry name" value="EGF_CA"/>
    <property type="match status" value="1"/>
</dbReference>
<dbReference type="FunFam" id="4.10.400.10:FF:000034">
    <property type="entry name" value="Low-density lipoprotein receptor-related protein 2"/>
    <property type="match status" value="1"/>
</dbReference>
<evidence type="ECO:0000256" key="4">
    <source>
        <dbReference type="ARBA" id="ARBA00022583"/>
    </source>
</evidence>
<feature type="disulfide bond" evidence="14">
    <location>
        <begin position="94"/>
        <end position="109"/>
    </location>
</feature>
<dbReference type="PANTHER" id="PTHR22722:SF12">
    <property type="entry name" value="EGF-LIKE DOMAIN-CONTAINING PROTEIN"/>
    <property type="match status" value="1"/>
</dbReference>
<keyword evidence="10 13" id="KW-1015">Disulfide bond</keyword>
<dbReference type="FunFam" id="2.120.10.30:FF:000241">
    <property type="entry name" value="Low-density lipoprotein receptor-related protein 6"/>
    <property type="match status" value="1"/>
</dbReference>
<accession>A0A3N0YU64</accession>
<evidence type="ECO:0000256" key="8">
    <source>
        <dbReference type="ARBA" id="ARBA00022989"/>
    </source>
</evidence>
<feature type="domain" description="EGF-like" evidence="19">
    <location>
        <begin position="1197"/>
        <end position="1233"/>
    </location>
</feature>
<keyword evidence="3 13" id="KW-0245">EGF-like domain</keyword>
<feature type="disulfide bond" evidence="14">
    <location>
        <begin position="118"/>
        <end position="136"/>
    </location>
</feature>
<feature type="compositionally biased region" description="Pro residues" evidence="16">
    <location>
        <begin position="1357"/>
        <end position="1366"/>
    </location>
</feature>
<evidence type="ECO:0000256" key="1">
    <source>
        <dbReference type="ARBA" id="ARBA00004167"/>
    </source>
</evidence>
<feature type="disulfide bond" evidence="13">
    <location>
        <begin position="1223"/>
        <end position="1232"/>
    </location>
</feature>
<dbReference type="Pfam" id="PF07645">
    <property type="entry name" value="EGF_CA"/>
    <property type="match status" value="1"/>
</dbReference>
<evidence type="ECO:0000256" key="18">
    <source>
        <dbReference type="SAM" id="SignalP"/>
    </source>
</evidence>
<keyword evidence="12" id="KW-0325">Glycoprotein</keyword>
<evidence type="ECO:0000256" key="3">
    <source>
        <dbReference type="ARBA" id="ARBA00022536"/>
    </source>
</evidence>
<dbReference type="Gene3D" id="4.10.400.10">
    <property type="entry name" value="Low-density Lipoprotein Receptor"/>
    <property type="match status" value="10"/>
</dbReference>
<comment type="subcellular location">
    <subcellularLocation>
        <location evidence="2">Endomembrane system</location>
    </subcellularLocation>
    <subcellularLocation>
        <location evidence="1">Membrane</location>
        <topology evidence="1">Single-pass membrane protein</topology>
    </subcellularLocation>
</comment>
<dbReference type="OrthoDB" id="8831087at2759"/>
<dbReference type="PROSITE" id="PS51120">
    <property type="entry name" value="LDLRB"/>
    <property type="match status" value="1"/>
</dbReference>
<evidence type="ECO:0000256" key="12">
    <source>
        <dbReference type="ARBA" id="ARBA00023180"/>
    </source>
</evidence>
<evidence type="ECO:0000313" key="22">
    <source>
        <dbReference type="Proteomes" id="UP000281406"/>
    </source>
</evidence>
<dbReference type="FunFam" id="2.10.25.10:FF:000010">
    <property type="entry name" value="Pro-epidermal growth factor"/>
    <property type="match status" value="1"/>
</dbReference>
<dbReference type="InterPro" id="IPR001881">
    <property type="entry name" value="EGF-like_Ca-bd_dom"/>
</dbReference>
<keyword evidence="8 17" id="KW-1133">Transmembrane helix</keyword>
<feature type="disulfide bond" evidence="14">
    <location>
        <begin position="238"/>
        <end position="253"/>
    </location>
</feature>
<dbReference type="PANTHER" id="PTHR22722">
    <property type="entry name" value="LOW-DENSITY LIPOPROTEIN RECEPTOR-RELATED PROTEIN 2-RELATED"/>
    <property type="match status" value="1"/>
</dbReference>
<dbReference type="InterPro" id="IPR000742">
    <property type="entry name" value="EGF"/>
</dbReference>
<evidence type="ECO:0000313" key="21">
    <source>
        <dbReference type="EMBL" id="ROL49734.1"/>
    </source>
</evidence>
<evidence type="ECO:0000256" key="13">
    <source>
        <dbReference type="PROSITE-ProRule" id="PRU00076"/>
    </source>
</evidence>
<feature type="disulfide bond" evidence="14">
    <location>
        <begin position="415"/>
        <end position="427"/>
    </location>
</feature>
<evidence type="ECO:0000256" key="16">
    <source>
        <dbReference type="SAM" id="MobiDB-lite"/>
    </source>
</evidence>
<dbReference type="PROSITE" id="PS50026">
    <property type="entry name" value="EGF_3"/>
    <property type="match status" value="1"/>
</dbReference>
<keyword evidence="22" id="KW-1185">Reference proteome</keyword>
<evidence type="ECO:0000256" key="15">
    <source>
        <dbReference type="PROSITE-ProRule" id="PRU00461"/>
    </source>
</evidence>
<feature type="region of interest" description="Disordered" evidence="16">
    <location>
        <begin position="1355"/>
        <end position="1375"/>
    </location>
</feature>
<dbReference type="CDD" id="cd00112">
    <property type="entry name" value="LDLa"/>
    <property type="match status" value="11"/>
</dbReference>
<keyword evidence="4" id="KW-0254">Endocytosis</keyword>
<proteinExistence type="predicted"/>
<feature type="disulfide bond" evidence="14">
    <location>
        <begin position="301"/>
        <end position="319"/>
    </location>
</feature>
<dbReference type="GO" id="GO:0005509">
    <property type="term" value="F:calcium ion binding"/>
    <property type="evidence" value="ECO:0007669"/>
    <property type="project" value="InterPro"/>
</dbReference>
<dbReference type="SMART" id="SM00192">
    <property type="entry name" value="LDLa"/>
    <property type="match status" value="11"/>
</dbReference>
<dbReference type="EMBL" id="RJVU01026577">
    <property type="protein sequence ID" value="ROL49734.1"/>
    <property type="molecule type" value="Genomic_DNA"/>
</dbReference>
<dbReference type="SUPFAM" id="SSF57184">
    <property type="entry name" value="Growth factor receptor domain"/>
    <property type="match status" value="1"/>
</dbReference>